<sequence length="120" mass="14495">MSSHYDILIHSIGIYEKTIYKCDNFNEWGKINDCLEAMKLGKKAYNEMKDLKKYSNTYDEILYLIDKTRNDIKVIENVVIFRDEFNNKYNLMWRNLNVYIQALRIAKKACDEYYIFNCCE</sequence>
<evidence type="ECO:0000313" key="1">
    <source>
        <dbReference type="EMBL" id="QHT03024.1"/>
    </source>
</evidence>
<reference evidence="1" key="1">
    <citation type="journal article" date="2020" name="Nature">
        <title>Giant virus diversity and host interactions through global metagenomics.</title>
        <authorList>
            <person name="Schulz F."/>
            <person name="Roux S."/>
            <person name="Paez-Espino D."/>
            <person name="Jungbluth S."/>
            <person name="Walsh D.A."/>
            <person name="Denef V.J."/>
            <person name="McMahon K.D."/>
            <person name="Konstantinidis K.T."/>
            <person name="Eloe-Fadrosh E.A."/>
            <person name="Kyrpides N.C."/>
            <person name="Woyke T."/>
        </authorList>
    </citation>
    <scope>NUCLEOTIDE SEQUENCE</scope>
    <source>
        <strain evidence="1">GVMAG-M-3300020727-4</strain>
    </source>
</reference>
<dbReference type="AlphaFoldDB" id="A0A6C0CHD1"/>
<protein>
    <submittedName>
        <fullName evidence="1">Uncharacterized protein</fullName>
    </submittedName>
</protein>
<accession>A0A6C0CHD1</accession>
<name>A0A6C0CHD1_9ZZZZ</name>
<organism evidence="1">
    <name type="scientific">viral metagenome</name>
    <dbReference type="NCBI Taxonomy" id="1070528"/>
    <lineage>
        <taxon>unclassified sequences</taxon>
        <taxon>metagenomes</taxon>
        <taxon>organismal metagenomes</taxon>
    </lineage>
</organism>
<dbReference type="EMBL" id="MN739404">
    <property type="protein sequence ID" value="QHT03024.1"/>
    <property type="molecule type" value="Genomic_DNA"/>
</dbReference>
<proteinExistence type="predicted"/>